<feature type="transmembrane region" description="Helical" evidence="1">
    <location>
        <begin position="78"/>
        <end position="99"/>
    </location>
</feature>
<accession>A0A832TK17</accession>
<feature type="transmembrane region" description="Helical" evidence="1">
    <location>
        <begin position="46"/>
        <end position="66"/>
    </location>
</feature>
<dbReference type="RefSeq" id="WP_010980719.1">
    <property type="nucleotide sequence ID" value="NZ_BAABQO010000009.1"/>
</dbReference>
<reference evidence="2" key="1">
    <citation type="journal article" date="2020" name="bioRxiv">
        <title>A rank-normalized archaeal taxonomy based on genome phylogeny resolves widespread incomplete and uneven classifications.</title>
        <authorList>
            <person name="Rinke C."/>
            <person name="Chuvochina M."/>
            <person name="Mussig A.J."/>
            <person name="Chaumeil P.-A."/>
            <person name="Waite D.W."/>
            <person name="Whitman W.B."/>
            <person name="Parks D.H."/>
            <person name="Hugenholtz P."/>
        </authorList>
    </citation>
    <scope>NUCLEOTIDE SEQUENCE</scope>
    <source>
        <strain evidence="2">UBA8838</strain>
    </source>
</reference>
<evidence type="ECO:0008006" key="4">
    <source>
        <dbReference type="Google" id="ProtNLM"/>
    </source>
</evidence>
<gene>
    <name evidence="2" type="ORF">HA332_13095</name>
</gene>
<proteinExistence type="predicted"/>
<dbReference type="Proteomes" id="UP000646844">
    <property type="component" value="Unassembled WGS sequence"/>
</dbReference>
<evidence type="ECO:0000313" key="3">
    <source>
        <dbReference type="Proteomes" id="UP000646844"/>
    </source>
</evidence>
<comment type="caution">
    <text evidence="2">The sequence shown here is derived from an EMBL/GenBank/DDBJ whole genome shotgun (WGS) entry which is preliminary data.</text>
</comment>
<dbReference type="EMBL" id="DUJO01000057">
    <property type="protein sequence ID" value="HII75265.1"/>
    <property type="molecule type" value="Genomic_DNA"/>
</dbReference>
<organism evidence="2 3">
    <name type="scientific">Sulfurisphaera tokodaii</name>
    <dbReference type="NCBI Taxonomy" id="111955"/>
    <lineage>
        <taxon>Archaea</taxon>
        <taxon>Thermoproteota</taxon>
        <taxon>Thermoprotei</taxon>
        <taxon>Sulfolobales</taxon>
        <taxon>Sulfolobaceae</taxon>
        <taxon>Sulfurisphaera</taxon>
    </lineage>
</organism>
<feature type="transmembrane region" description="Helical" evidence="1">
    <location>
        <begin position="7"/>
        <end position="26"/>
    </location>
</feature>
<keyword evidence="1" id="KW-0812">Transmembrane</keyword>
<keyword evidence="1" id="KW-0472">Membrane</keyword>
<keyword evidence="1" id="KW-1133">Transmembrane helix</keyword>
<evidence type="ECO:0000256" key="1">
    <source>
        <dbReference type="SAM" id="Phobius"/>
    </source>
</evidence>
<protein>
    <recommendedName>
        <fullName evidence="4">DUF5658 domain-containing protein</fullName>
    </recommendedName>
</protein>
<name>A0A832TK17_9CREN</name>
<dbReference type="GeneID" id="1460718"/>
<sequence>MNKVKILWLIFILANIYDALFSFIAWHYPSVVELNPIINFFRVDGYLSMLKVTLGLKLMLFSAVYFITERVKQKTPILTIAVAVILLAVIWDTLDFLIFGSF</sequence>
<dbReference type="AlphaFoldDB" id="A0A832TK17"/>
<evidence type="ECO:0000313" key="2">
    <source>
        <dbReference type="EMBL" id="HII75265.1"/>
    </source>
</evidence>